<proteinExistence type="predicted"/>
<accession>A0A452ZD12</accession>
<feature type="compositionally biased region" description="Pro residues" evidence="1">
    <location>
        <begin position="24"/>
        <end position="36"/>
    </location>
</feature>
<evidence type="ECO:0000313" key="3">
    <source>
        <dbReference type="Proteomes" id="UP000015105"/>
    </source>
</evidence>
<feature type="compositionally biased region" description="Low complexity" evidence="1">
    <location>
        <begin position="1"/>
        <end position="23"/>
    </location>
</feature>
<evidence type="ECO:0000313" key="2">
    <source>
        <dbReference type="EnsemblPlants" id="AET1Gv20720500.3"/>
    </source>
</evidence>
<feature type="region of interest" description="Disordered" evidence="1">
    <location>
        <begin position="1"/>
        <end position="36"/>
    </location>
</feature>
<name>A0A452ZD12_AEGTS</name>
<reference evidence="2" key="4">
    <citation type="submission" date="2019-03" db="UniProtKB">
        <authorList>
            <consortium name="EnsemblPlants"/>
        </authorList>
    </citation>
    <scope>IDENTIFICATION</scope>
</reference>
<keyword evidence="3" id="KW-1185">Reference proteome</keyword>
<dbReference type="Proteomes" id="UP000015105">
    <property type="component" value="Chromosome 1D"/>
</dbReference>
<dbReference type="AlphaFoldDB" id="A0A452ZD12"/>
<protein>
    <submittedName>
        <fullName evidence="2">Uncharacterized protein</fullName>
    </submittedName>
</protein>
<reference evidence="3" key="1">
    <citation type="journal article" date="2014" name="Science">
        <title>Ancient hybridizations among the ancestral genomes of bread wheat.</title>
        <authorList>
            <consortium name="International Wheat Genome Sequencing Consortium,"/>
            <person name="Marcussen T."/>
            <person name="Sandve S.R."/>
            <person name="Heier L."/>
            <person name="Spannagl M."/>
            <person name="Pfeifer M."/>
            <person name="Jakobsen K.S."/>
            <person name="Wulff B.B."/>
            <person name="Steuernagel B."/>
            <person name="Mayer K.F."/>
            <person name="Olsen O.A."/>
        </authorList>
    </citation>
    <scope>NUCLEOTIDE SEQUENCE [LARGE SCALE GENOMIC DNA]</scope>
    <source>
        <strain evidence="3">cv. AL8/78</strain>
    </source>
</reference>
<dbReference type="EnsemblPlants" id="AET1Gv20720500.3">
    <property type="protein sequence ID" value="AET1Gv20720500.3"/>
    <property type="gene ID" value="AET1Gv20720500"/>
</dbReference>
<reference evidence="3" key="2">
    <citation type="journal article" date="2017" name="Nat. Plants">
        <title>The Aegilops tauschii genome reveals multiple impacts of transposons.</title>
        <authorList>
            <person name="Zhao G."/>
            <person name="Zou C."/>
            <person name="Li K."/>
            <person name="Wang K."/>
            <person name="Li T."/>
            <person name="Gao L."/>
            <person name="Zhang X."/>
            <person name="Wang H."/>
            <person name="Yang Z."/>
            <person name="Liu X."/>
            <person name="Jiang W."/>
            <person name="Mao L."/>
            <person name="Kong X."/>
            <person name="Jiao Y."/>
            <person name="Jia J."/>
        </authorList>
    </citation>
    <scope>NUCLEOTIDE SEQUENCE [LARGE SCALE GENOMIC DNA]</scope>
    <source>
        <strain evidence="3">cv. AL8/78</strain>
    </source>
</reference>
<reference evidence="2" key="3">
    <citation type="journal article" date="2017" name="Nature">
        <title>Genome sequence of the progenitor of the wheat D genome Aegilops tauschii.</title>
        <authorList>
            <person name="Luo M.C."/>
            <person name="Gu Y.Q."/>
            <person name="Puiu D."/>
            <person name="Wang H."/>
            <person name="Twardziok S.O."/>
            <person name="Deal K.R."/>
            <person name="Huo N."/>
            <person name="Zhu T."/>
            <person name="Wang L."/>
            <person name="Wang Y."/>
            <person name="McGuire P.E."/>
            <person name="Liu S."/>
            <person name="Long H."/>
            <person name="Ramasamy R.K."/>
            <person name="Rodriguez J.C."/>
            <person name="Van S.L."/>
            <person name="Yuan L."/>
            <person name="Wang Z."/>
            <person name="Xia Z."/>
            <person name="Xiao L."/>
            <person name="Anderson O.D."/>
            <person name="Ouyang S."/>
            <person name="Liang Y."/>
            <person name="Zimin A.V."/>
            <person name="Pertea G."/>
            <person name="Qi P."/>
            <person name="Bennetzen J.L."/>
            <person name="Dai X."/>
            <person name="Dawson M.W."/>
            <person name="Muller H.G."/>
            <person name="Kugler K."/>
            <person name="Rivarola-Duarte L."/>
            <person name="Spannagl M."/>
            <person name="Mayer K.F.X."/>
            <person name="Lu F.H."/>
            <person name="Bevan M.W."/>
            <person name="Leroy P."/>
            <person name="Li P."/>
            <person name="You F.M."/>
            <person name="Sun Q."/>
            <person name="Liu Z."/>
            <person name="Lyons E."/>
            <person name="Wicker T."/>
            <person name="Salzberg S.L."/>
            <person name="Devos K.M."/>
            <person name="Dvorak J."/>
        </authorList>
    </citation>
    <scope>NUCLEOTIDE SEQUENCE [LARGE SCALE GENOMIC DNA]</scope>
    <source>
        <strain evidence="2">cv. AL8/78</strain>
    </source>
</reference>
<organism evidence="2 3">
    <name type="scientific">Aegilops tauschii subsp. strangulata</name>
    <name type="common">Goatgrass</name>
    <dbReference type="NCBI Taxonomy" id="200361"/>
    <lineage>
        <taxon>Eukaryota</taxon>
        <taxon>Viridiplantae</taxon>
        <taxon>Streptophyta</taxon>
        <taxon>Embryophyta</taxon>
        <taxon>Tracheophyta</taxon>
        <taxon>Spermatophyta</taxon>
        <taxon>Magnoliopsida</taxon>
        <taxon>Liliopsida</taxon>
        <taxon>Poales</taxon>
        <taxon>Poaceae</taxon>
        <taxon>BOP clade</taxon>
        <taxon>Pooideae</taxon>
        <taxon>Triticodae</taxon>
        <taxon>Triticeae</taxon>
        <taxon>Triticinae</taxon>
        <taxon>Aegilops</taxon>
    </lineage>
</organism>
<sequence>SRSTSGTTCGTSPWSAVTRSSSTSPPPTRCGSDPMPPLPLGFLGSRLCDELLGFGPLLG</sequence>
<reference evidence="2" key="5">
    <citation type="journal article" date="2021" name="G3 (Bethesda)">
        <title>Aegilops tauschii genome assembly Aet v5.0 features greater sequence contiguity and improved annotation.</title>
        <authorList>
            <person name="Wang L."/>
            <person name="Zhu T."/>
            <person name="Rodriguez J.C."/>
            <person name="Deal K.R."/>
            <person name="Dubcovsky J."/>
            <person name="McGuire P.E."/>
            <person name="Lux T."/>
            <person name="Spannagl M."/>
            <person name="Mayer K.F.X."/>
            <person name="Baldrich P."/>
            <person name="Meyers B.C."/>
            <person name="Huo N."/>
            <person name="Gu Y.Q."/>
            <person name="Zhou H."/>
            <person name="Devos K.M."/>
            <person name="Bennetzen J.L."/>
            <person name="Unver T."/>
            <person name="Budak H."/>
            <person name="Gulick P.J."/>
            <person name="Galiba G."/>
            <person name="Kalapos B."/>
            <person name="Nelson D.R."/>
            <person name="Li P."/>
            <person name="You F.M."/>
            <person name="Luo M.C."/>
            <person name="Dvorak J."/>
        </authorList>
    </citation>
    <scope>NUCLEOTIDE SEQUENCE [LARGE SCALE GENOMIC DNA]</scope>
    <source>
        <strain evidence="2">cv. AL8/78</strain>
    </source>
</reference>
<evidence type="ECO:0000256" key="1">
    <source>
        <dbReference type="SAM" id="MobiDB-lite"/>
    </source>
</evidence>
<dbReference type="Gramene" id="AET1Gv20720500.3">
    <property type="protein sequence ID" value="AET1Gv20720500.3"/>
    <property type="gene ID" value="AET1Gv20720500"/>
</dbReference>